<keyword evidence="2" id="KW-1133">Transmembrane helix</keyword>
<sequence>MIGRWTVWVALLCAVIAGYLCFASWRADGLSFMTVVWGLVVFAMLDAAWMFGRISRRRRRKRADAQGTEADADGGE</sequence>
<keyword evidence="2" id="KW-0812">Transmembrane</keyword>
<dbReference type="OrthoDB" id="9945593at2"/>
<gene>
    <name evidence="3" type="ORF">EKD16_23300</name>
</gene>
<dbReference type="RefSeq" id="WP_131101275.1">
    <property type="nucleotide sequence ID" value="NZ_CP036455.1"/>
</dbReference>
<accession>A0A4V0ZKB6</accession>
<feature type="transmembrane region" description="Helical" evidence="2">
    <location>
        <begin position="31"/>
        <end position="52"/>
    </location>
</feature>
<reference evidence="3 4" key="1">
    <citation type="submission" date="2019-02" db="EMBL/GenBank/DDBJ databases">
        <authorList>
            <person name="Khodamoradi S."/>
            <person name="Hahnke R.L."/>
            <person name="Kaempfer P."/>
            <person name="Schumann P."/>
            <person name="Rohde M."/>
            <person name="Steinert M."/>
            <person name="Luzhetskyy A."/>
            <person name="Wink J."/>
            <person name="Ruckert C."/>
        </authorList>
    </citation>
    <scope>NUCLEOTIDE SEQUENCE [LARGE SCALE GENOMIC DNA]</scope>
    <source>
        <strain evidence="3 4">M2</strain>
    </source>
</reference>
<evidence type="ECO:0000313" key="4">
    <source>
        <dbReference type="Proteomes" id="UP000292235"/>
    </source>
</evidence>
<organism evidence="3 4">
    <name type="scientific">Streptomonospora litoralis</name>
    <dbReference type="NCBI Taxonomy" id="2498135"/>
    <lineage>
        <taxon>Bacteria</taxon>
        <taxon>Bacillati</taxon>
        <taxon>Actinomycetota</taxon>
        <taxon>Actinomycetes</taxon>
        <taxon>Streptosporangiales</taxon>
        <taxon>Nocardiopsidaceae</taxon>
        <taxon>Streptomonospora</taxon>
    </lineage>
</organism>
<feature type="transmembrane region" description="Helical" evidence="2">
    <location>
        <begin position="7"/>
        <end position="25"/>
    </location>
</feature>
<evidence type="ECO:0000256" key="2">
    <source>
        <dbReference type="SAM" id="Phobius"/>
    </source>
</evidence>
<protein>
    <submittedName>
        <fullName evidence="3">Uncharacterized protein</fullName>
    </submittedName>
</protein>
<keyword evidence="4" id="KW-1185">Reference proteome</keyword>
<keyword evidence="2" id="KW-0472">Membrane</keyword>
<dbReference type="KEGG" id="strr:EKD16_23300"/>
<evidence type="ECO:0000313" key="3">
    <source>
        <dbReference type="EMBL" id="QBI56412.1"/>
    </source>
</evidence>
<proteinExistence type="predicted"/>
<dbReference type="EMBL" id="CP036455">
    <property type="protein sequence ID" value="QBI56412.1"/>
    <property type="molecule type" value="Genomic_DNA"/>
</dbReference>
<evidence type="ECO:0000256" key="1">
    <source>
        <dbReference type="SAM" id="MobiDB-lite"/>
    </source>
</evidence>
<feature type="region of interest" description="Disordered" evidence="1">
    <location>
        <begin position="57"/>
        <end position="76"/>
    </location>
</feature>
<name>A0A4V0ZKB6_9ACTN</name>
<dbReference type="AlphaFoldDB" id="A0A4V0ZKB6"/>
<dbReference type="Proteomes" id="UP000292235">
    <property type="component" value="Chromosome"/>
</dbReference>